<feature type="coiled-coil region" evidence="20">
    <location>
        <begin position="55"/>
        <end position="82"/>
    </location>
</feature>
<evidence type="ECO:0000256" key="2">
    <source>
        <dbReference type="ARBA" id="ARBA00009199"/>
    </source>
</evidence>
<comment type="catalytic activity">
    <reaction evidence="9">
        <text>N-(9Z-octadecenoyl) ethanolamine + H2O = ethanolamine + (9Z)-octadecenoate</text>
        <dbReference type="Rhea" id="RHEA:45060"/>
        <dbReference type="ChEBI" id="CHEBI:15377"/>
        <dbReference type="ChEBI" id="CHEBI:30823"/>
        <dbReference type="ChEBI" id="CHEBI:57603"/>
        <dbReference type="ChEBI" id="CHEBI:71466"/>
    </reaction>
    <physiologicalReaction direction="left-to-right" evidence="9">
        <dbReference type="Rhea" id="RHEA:45061"/>
    </physiologicalReaction>
</comment>
<evidence type="ECO:0000259" key="21">
    <source>
        <dbReference type="Pfam" id="PF01425"/>
    </source>
</evidence>
<keyword evidence="6" id="KW-0442">Lipid degradation</keyword>
<dbReference type="FunFam" id="3.90.1300.10:FF:000001">
    <property type="entry name" value="Fatty-acid amide hydrolase 1"/>
    <property type="match status" value="1"/>
</dbReference>
<keyword evidence="5" id="KW-0378">Hydrolase</keyword>
<comment type="catalytic activity">
    <reaction evidence="12">
        <text>N-(15Z-tetracosenoyl)-ethanolamine + H2O = (15Z)-tetracosenoate + ethanolamine</text>
        <dbReference type="Rhea" id="RHEA:63144"/>
        <dbReference type="ChEBI" id="CHEBI:15377"/>
        <dbReference type="ChEBI" id="CHEBI:32392"/>
        <dbReference type="ChEBI" id="CHEBI:57603"/>
        <dbReference type="ChEBI" id="CHEBI:146187"/>
    </reaction>
    <physiologicalReaction direction="left-to-right" evidence="12">
        <dbReference type="Rhea" id="RHEA:63145"/>
    </physiologicalReaction>
</comment>
<sequence>MTLQSAVSGLYDRLQSAVDCYNAHPMEVTAALLASGISVMSGFCVYKMHKRRELRLKMQARGERSKRDIDELKQELSGLKINEAIAKMCFQDLQDALQSGKLSASEVLRAYQAKALEVNDRTNAITDVIKSAKVQAANLDMLDPSQRGPLHGIPISLKETCGLKDLDCTSGFPELIDIPLKEDSPLIQVLKLKGAVPFIRTNIPQGMRSFACFNGIFGRTKNPHNSSRGPGGSSGGEGAIVGGLGSILGVGSDIGGSVRIPACYCGLASLKPTCGRLGWLGNFNPGTVNGQNIIITTDGPMGRDVTSVVQFMRAVLTPDLWTREVLIPPVPFREEIFTGRRPLRIGYYTHNGCMQCVPAVERAVLMAKSALEGLGHTLVAFDVKPKALHAFSRHFIPLLMADNGKCYDELLRYDNSCELMIIFYRMCKMPSWLRLLIAKLLKVLNFDPAMVEVMNQKQTGAVADWYKKTIDVQEFQLAFAEDWKKLKLDALICPGMPTAAPVAGTDKKMLSCSSYTAIWNVLNYPAGIVPVTKVTSADVAKTMDSTCYQAKTKTEQMIRDDARGSEGLPITVQVAGLPYTEELVLRVMAELEGAIKSKFQS</sequence>
<dbReference type="GO" id="GO:0004040">
    <property type="term" value="F:amidase activity"/>
    <property type="evidence" value="ECO:0007669"/>
    <property type="project" value="TreeGrafter"/>
</dbReference>
<dbReference type="InterPro" id="IPR036928">
    <property type="entry name" value="AS_sf"/>
</dbReference>
<keyword evidence="4" id="KW-0597">Phosphoprotein</keyword>
<accession>A0AAE1AZE0</accession>
<feature type="active site" description="Charge relay system" evidence="18">
    <location>
        <position position="233"/>
    </location>
</feature>
<evidence type="ECO:0000256" key="10">
    <source>
        <dbReference type="ARBA" id="ARBA00048606"/>
    </source>
</evidence>
<feature type="binding site" evidence="19">
    <location>
        <position position="207"/>
    </location>
    <ligand>
        <name>substrate</name>
    </ligand>
</feature>
<feature type="binding site" evidence="19">
    <location>
        <begin position="254"/>
        <end position="257"/>
    </location>
    <ligand>
        <name>substrate</name>
    </ligand>
</feature>
<evidence type="ECO:0000256" key="14">
    <source>
        <dbReference type="ARBA" id="ARBA00051454"/>
    </source>
</evidence>
<dbReference type="SUPFAM" id="SSF75304">
    <property type="entry name" value="Amidase signature (AS) enzymes"/>
    <property type="match status" value="1"/>
</dbReference>
<organism evidence="22 23">
    <name type="scientific">Elysia crispata</name>
    <name type="common">lettuce slug</name>
    <dbReference type="NCBI Taxonomy" id="231223"/>
    <lineage>
        <taxon>Eukaryota</taxon>
        <taxon>Metazoa</taxon>
        <taxon>Spiralia</taxon>
        <taxon>Lophotrochozoa</taxon>
        <taxon>Mollusca</taxon>
        <taxon>Gastropoda</taxon>
        <taxon>Heterobranchia</taxon>
        <taxon>Euthyneura</taxon>
        <taxon>Panpulmonata</taxon>
        <taxon>Sacoglossa</taxon>
        <taxon>Placobranchoidea</taxon>
        <taxon>Plakobranchidae</taxon>
        <taxon>Elysia</taxon>
    </lineage>
</organism>
<evidence type="ECO:0000256" key="17">
    <source>
        <dbReference type="ARBA" id="ARBA00077216"/>
    </source>
</evidence>
<dbReference type="EMBL" id="JAWDGP010000828">
    <property type="protein sequence ID" value="KAK3796944.1"/>
    <property type="molecule type" value="Genomic_DNA"/>
</dbReference>
<comment type="catalytic activity">
    <reaction evidence="8">
        <text>(9Z)-octadecenoate + glycine = N-(9Z-octadecenoyl)glycine + H2O</text>
        <dbReference type="Rhea" id="RHEA:51316"/>
        <dbReference type="ChEBI" id="CHEBI:15377"/>
        <dbReference type="ChEBI" id="CHEBI:30823"/>
        <dbReference type="ChEBI" id="CHEBI:57305"/>
        <dbReference type="ChEBI" id="CHEBI:133992"/>
    </reaction>
    <physiologicalReaction direction="right-to-left" evidence="8">
        <dbReference type="Rhea" id="RHEA:51318"/>
    </physiologicalReaction>
</comment>
<evidence type="ECO:0000256" key="12">
    <source>
        <dbReference type="ARBA" id="ARBA00050992"/>
    </source>
</evidence>
<dbReference type="PANTHER" id="PTHR45847:SF6">
    <property type="entry name" value="FATTY ACID AMIDE HYDROLASE"/>
    <property type="match status" value="1"/>
</dbReference>
<evidence type="ECO:0000256" key="18">
    <source>
        <dbReference type="PIRSR" id="PIRSR001221-1"/>
    </source>
</evidence>
<keyword evidence="7" id="KW-0443">Lipid metabolism</keyword>
<feature type="binding site" evidence="19">
    <location>
        <position position="233"/>
    </location>
    <ligand>
        <name>substrate</name>
    </ligand>
</feature>
<dbReference type="PIRSF" id="PIRSF001221">
    <property type="entry name" value="Amidase_fungi"/>
    <property type="match status" value="1"/>
</dbReference>
<evidence type="ECO:0000256" key="3">
    <source>
        <dbReference type="ARBA" id="ARBA00012112"/>
    </source>
</evidence>
<dbReference type="EC" id="3.5.1.99" evidence="3"/>
<dbReference type="Pfam" id="PF01425">
    <property type="entry name" value="Amidase"/>
    <property type="match status" value="1"/>
</dbReference>
<comment type="caution">
    <text evidence="22">The sequence shown here is derived from an EMBL/GenBank/DDBJ whole genome shotgun (WGS) entry which is preliminary data.</text>
</comment>
<comment type="catalytic activity">
    <reaction evidence="11">
        <text>N-(5Z,8Z,11Z,14Z-eicosatetraenoyl)-L-serine + H2O = (5Z,8Z,11Z,14Z)-eicosatetraenoate + L-serine</text>
        <dbReference type="Rhea" id="RHEA:64116"/>
        <dbReference type="ChEBI" id="CHEBI:15377"/>
        <dbReference type="ChEBI" id="CHEBI:32395"/>
        <dbReference type="ChEBI" id="CHEBI:33384"/>
        <dbReference type="ChEBI" id="CHEBI:149697"/>
    </reaction>
    <physiologicalReaction direction="left-to-right" evidence="11">
        <dbReference type="Rhea" id="RHEA:64117"/>
    </physiologicalReaction>
</comment>
<comment type="catalytic activity">
    <reaction evidence="1">
        <text>(9Z)-octadecenamide + H2O = (9Z)-octadecenoate + NH4(+)</text>
        <dbReference type="Rhea" id="RHEA:26506"/>
        <dbReference type="ChEBI" id="CHEBI:15377"/>
        <dbReference type="ChEBI" id="CHEBI:28938"/>
        <dbReference type="ChEBI" id="CHEBI:30823"/>
        <dbReference type="ChEBI" id="CHEBI:116314"/>
        <dbReference type="EC" id="3.5.1.99"/>
    </reaction>
    <physiologicalReaction direction="left-to-right" evidence="1">
        <dbReference type="Rhea" id="RHEA:26507"/>
    </physiologicalReaction>
</comment>
<evidence type="ECO:0000256" key="15">
    <source>
        <dbReference type="ARBA" id="ARBA00052458"/>
    </source>
</evidence>
<reference evidence="22" key="1">
    <citation type="journal article" date="2023" name="G3 (Bethesda)">
        <title>A reference genome for the long-term kleptoplast-retaining sea slug Elysia crispata morphotype clarki.</title>
        <authorList>
            <person name="Eastman K.E."/>
            <person name="Pendleton A.L."/>
            <person name="Shaikh M.A."/>
            <person name="Suttiyut T."/>
            <person name="Ogas R."/>
            <person name="Tomko P."/>
            <person name="Gavelis G."/>
            <person name="Widhalm J.R."/>
            <person name="Wisecaver J.H."/>
        </authorList>
    </citation>
    <scope>NUCLEOTIDE SEQUENCE</scope>
    <source>
        <strain evidence="22">ECLA1</strain>
    </source>
</reference>
<dbReference type="GO" id="GO:0017064">
    <property type="term" value="F:fatty acid amide hydrolase activity"/>
    <property type="evidence" value="ECO:0007669"/>
    <property type="project" value="UniProtKB-EC"/>
</dbReference>
<evidence type="ECO:0000256" key="8">
    <source>
        <dbReference type="ARBA" id="ARBA00047450"/>
    </source>
</evidence>
<evidence type="ECO:0000256" key="5">
    <source>
        <dbReference type="ARBA" id="ARBA00022801"/>
    </source>
</evidence>
<feature type="active site" description="Charge relay system" evidence="18">
    <location>
        <position position="158"/>
    </location>
</feature>
<protein>
    <recommendedName>
        <fullName evidence="3">fatty acid amide hydrolase</fullName>
        <ecNumber evidence="3">3.5.1.99</ecNumber>
    </recommendedName>
    <alternativeName>
        <fullName evidence="17">Anandamide amidohydrolase 1</fullName>
    </alternativeName>
</protein>
<comment type="catalytic activity">
    <reaction evidence="14">
        <text>N-octadecanoyl ethanolamine + H2O = octadecanoate + ethanolamine</text>
        <dbReference type="Rhea" id="RHEA:63124"/>
        <dbReference type="ChEBI" id="CHEBI:15377"/>
        <dbReference type="ChEBI" id="CHEBI:25629"/>
        <dbReference type="ChEBI" id="CHEBI:57603"/>
        <dbReference type="ChEBI" id="CHEBI:85299"/>
    </reaction>
    <physiologicalReaction direction="left-to-right" evidence="14">
        <dbReference type="Rhea" id="RHEA:63125"/>
    </physiologicalReaction>
</comment>
<dbReference type="GO" id="GO:0009062">
    <property type="term" value="P:fatty acid catabolic process"/>
    <property type="evidence" value="ECO:0007669"/>
    <property type="project" value="TreeGrafter"/>
</dbReference>
<evidence type="ECO:0000313" key="23">
    <source>
        <dbReference type="Proteomes" id="UP001283361"/>
    </source>
</evidence>
<dbReference type="InterPro" id="IPR020556">
    <property type="entry name" value="Amidase_CS"/>
</dbReference>
<dbReference type="PROSITE" id="PS00571">
    <property type="entry name" value="AMIDASES"/>
    <property type="match status" value="1"/>
</dbReference>
<evidence type="ECO:0000256" key="19">
    <source>
        <dbReference type="PIRSR" id="PIRSR001221-2"/>
    </source>
</evidence>
<feature type="domain" description="Amidase" evidence="21">
    <location>
        <begin position="106"/>
        <end position="585"/>
    </location>
</feature>
<comment type="catalytic activity">
    <reaction evidence="15">
        <text>N-docosanoyl-ethanolamine + H2O = docosanoate + ethanolamine</text>
        <dbReference type="Rhea" id="RHEA:63128"/>
        <dbReference type="ChEBI" id="CHEBI:15377"/>
        <dbReference type="ChEBI" id="CHEBI:23858"/>
        <dbReference type="ChEBI" id="CHEBI:57603"/>
        <dbReference type="ChEBI" id="CHEBI:146186"/>
    </reaction>
    <physiologicalReaction direction="left-to-right" evidence="15">
        <dbReference type="Rhea" id="RHEA:63129"/>
    </physiologicalReaction>
</comment>
<dbReference type="Proteomes" id="UP001283361">
    <property type="component" value="Unassembled WGS sequence"/>
</dbReference>
<dbReference type="AlphaFoldDB" id="A0AAE1AZE0"/>
<keyword evidence="20" id="KW-0175">Coiled coil</keyword>
<evidence type="ECO:0000256" key="9">
    <source>
        <dbReference type="ARBA" id="ARBA00048052"/>
    </source>
</evidence>
<evidence type="ECO:0000256" key="6">
    <source>
        <dbReference type="ARBA" id="ARBA00022963"/>
    </source>
</evidence>
<keyword evidence="23" id="KW-1185">Reference proteome</keyword>
<comment type="catalytic activity">
    <reaction evidence="13">
        <text>N-(9Z-hexadecenoyl) ethanolamine + H2O = (9Z)-hexadecenoate + ethanolamine</text>
        <dbReference type="Rhea" id="RHEA:35563"/>
        <dbReference type="ChEBI" id="CHEBI:15377"/>
        <dbReference type="ChEBI" id="CHEBI:32372"/>
        <dbReference type="ChEBI" id="CHEBI:57603"/>
        <dbReference type="ChEBI" id="CHEBI:71465"/>
    </reaction>
    <physiologicalReaction direction="left-to-right" evidence="13">
        <dbReference type="Rhea" id="RHEA:35564"/>
    </physiologicalReaction>
</comment>
<comment type="similarity">
    <text evidence="2">Belongs to the amidase family.</text>
</comment>
<dbReference type="InterPro" id="IPR023631">
    <property type="entry name" value="Amidase_dom"/>
</dbReference>
<dbReference type="PANTHER" id="PTHR45847">
    <property type="entry name" value="FATTY ACID AMIDE HYDROLASE"/>
    <property type="match status" value="1"/>
</dbReference>
<dbReference type="Gene3D" id="3.90.1300.10">
    <property type="entry name" value="Amidase signature (AS) domain"/>
    <property type="match status" value="1"/>
</dbReference>
<evidence type="ECO:0000256" key="4">
    <source>
        <dbReference type="ARBA" id="ARBA00022553"/>
    </source>
</evidence>
<proteinExistence type="inferred from homology"/>
<gene>
    <name evidence="22" type="ORF">RRG08_032246</name>
</gene>
<evidence type="ECO:0000313" key="22">
    <source>
        <dbReference type="EMBL" id="KAK3796944.1"/>
    </source>
</evidence>
<evidence type="ECO:0000256" key="16">
    <source>
        <dbReference type="ARBA" id="ARBA00052709"/>
    </source>
</evidence>
<evidence type="ECO:0000256" key="13">
    <source>
        <dbReference type="ARBA" id="ARBA00051346"/>
    </source>
</evidence>
<feature type="active site" description="Acyl-ester intermediate" evidence="18">
    <location>
        <position position="257"/>
    </location>
</feature>
<evidence type="ECO:0000256" key="20">
    <source>
        <dbReference type="SAM" id="Coils"/>
    </source>
</evidence>
<dbReference type="InterPro" id="IPR052096">
    <property type="entry name" value="Endocannabinoid_amidase"/>
</dbReference>
<evidence type="ECO:0000256" key="7">
    <source>
        <dbReference type="ARBA" id="ARBA00023098"/>
    </source>
</evidence>
<evidence type="ECO:0000256" key="1">
    <source>
        <dbReference type="ARBA" id="ARBA00000208"/>
    </source>
</evidence>
<evidence type="ECO:0000256" key="11">
    <source>
        <dbReference type="ARBA" id="ARBA00050294"/>
    </source>
</evidence>
<comment type="catalytic activity">
    <reaction evidence="10">
        <text>N-(5Z,8Z,11Z,14Z-eicosatetraenoyl)-ethanolamine + H2O = ethanolamine + (5Z,8Z,11Z,14Z)-eicosatetraenoate</text>
        <dbReference type="Rhea" id="RHEA:26136"/>
        <dbReference type="ChEBI" id="CHEBI:2700"/>
        <dbReference type="ChEBI" id="CHEBI:15377"/>
        <dbReference type="ChEBI" id="CHEBI:32395"/>
        <dbReference type="ChEBI" id="CHEBI:57603"/>
        <dbReference type="EC" id="3.5.1.99"/>
    </reaction>
    <physiologicalReaction direction="left-to-right" evidence="10">
        <dbReference type="Rhea" id="RHEA:26137"/>
    </physiologicalReaction>
</comment>
<name>A0AAE1AZE0_9GAST</name>
<comment type="catalytic activity">
    <reaction evidence="16">
        <text>N-(5Z,8Z,11Z,14Z)-eicosatetraenoyl-glycine + H2O = (5Z,8Z,11Z,14Z)-eicosatetraenoate + glycine</text>
        <dbReference type="Rhea" id="RHEA:64108"/>
        <dbReference type="ChEBI" id="CHEBI:15377"/>
        <dbReference type="ChEBI" id="CHEBI:32395"/>
        <dbReference type="ChEBI" id="CHEBI:57305"/>
        <dbReference type="ChEBI" id="CHEBI:59002"/>
    </reaction>
    <physiologicalReaction direction="left-to-right" evidence="16">
        <dbReference type="Rhea" id="RHEA:64109"/>
    </physiologicalReaction>
</comment>